<feature type="transmembrane region" description="Helical" evidence="8">
    <location>
        <begin position="457"/>
        <end position="475"/>
    </location>
</feature>
<feature type="transmembrane region" description="Helical" evidence="8">
    <location>
        <begin position="55"/>
        <end position="74"/>
    </location>
</feature>
<keyword evidence="6 8" id="KW-1133">Transmembrane helix</keyword>
<keyword evidence="3" id="KW-0813">Transport</keyword>
<dbReference type="PRINTS" id="PR01036">
    <property type="entry name" value="TCRTETB"/>
</dbReference>
<comment type="subcellular location">
    <subcellularLocation>
        <location evidence="1">Cell membrane</location>
        <topology evidence="1">Multi-pass membrane protein</topology>
    </subcellularLocation>
</comment>
<dbReference type="InterPro" id="IPR036259">
    <property type="entry name" value="MFS_trans_sf"/>
</dbReference>
<name>A0A100VKK5_PAEAM</name>
<dbReference type="SUPFAM" id="SSF103473">
    <property type="entry name" value="MFS general substrate transporter"/>
    <property type="match status" value="1"/>
</dbReference>
<dbReference type="NCBIfam" id="TIGR00711">
    <property type="entry name" value="efflux_EmrB"/>
    <property type="match status" value="1"/>
</dbReference>
<organism evidence="10 11">
    <name type="scientific">Paenibacillus amylolyticus</name>
    <dbReference type="NCBI Taxonomy" id="1451"/>
    <lineage>
        <taxon>Bacteria</taxon>
        <taxon>Bacillati</taxon>
        <taxon>Bacillota</taxon>
        <taxon>Bacilli</taxon>
        <taxon>Bacillales</taxon>
        <taxon>Paenibacillaceae</taxon>
        <taxon>Paenibacillus</taxon>
    </lineage>
</organism>
<feature type="transmembrane region" description="Helical" evidence="8">
    <location>
        <begin position="307"/>
        <end position="328"/>
    </location>
</feature>
<dbReference type="Gene3D" id="1.20.1720.10">
    <property type="entry name" value="Multidrug resistance protein D"/>
    <property type="match status" value="1"/>
</dbReference>
<feature type="transmembrane region" description="Helical" evidence="8">
    <location>
        <begin position="227"/>
        <end position="248"/>
    </location>
</feature>
<protein>
    <submittedName>
        <fullName evidence="10">Major facilitator family transporter</fullName>
    </submittedName>
</protein>
<dbReference type="AlphaFoldDB" id="A0A100VKK5"/>
<accession>A0A100VKK5</accession>
<gene>
    <name evidence="10" type="ORF">PAHA3_1652</name>
</gene>
<evidence type="ECO:0000256" key="8">
    <source>
        <dbReference type="SAM" id="Phobius"/>
    </source>
</evidence>
<reference evidence="11" key="2">
    <citation type="submission" date="2016-01" db="EMBL/GenBank/DDBJ databases">
        <title>Draft Genome Sequence of Paenibacillus amylolyticus Heshi-A3 that Was Isolated from Fermented Rice Bran with Aging Salted Mackerel, Which Was Named Heshiko as Traditional Fermented Seafood in Japan.</title>
        <authorList>
            <person name="Akuzawa S."/>
            <person name="Nakagawa J."/>
            <person name="Kanekatsu T."/>
            <person name="Kubota E."/>
            <person name="Ohtake R."/>
            <person name="Suzuki T."/>
            <person name="Kanesaki Y."/>
        </authorList>
    </citation>
    <scope>NUCLEOTIDE SEQUENCE [LARGE SCALE GENOMIC DNA]</scope>
    <source>
        <strain evidence="11">Heshi-A3</strain>
    </source>
</reference>
<dbReference type="EMBL" id="BCNV01000001">
    <property type="protein sequence ID" value="GAS81578.1"/>
    <property type="molecule type" value="Genomic_DNA"/>
</dbReference>
<evidence type="ECO:0000256" key="5">
    <source>
        <dbReference type="ARBA" id="ARBA00022692"/>
    </source>
</evidence>
<proteinExistence type="inferred from homology"/>
<evidence type="ECO:0000256" key="6">
    <source>
        <dbReference type="ARBA" id="ARBA00022989"/>
    </source>
</evidence>
<evidence type="ECO:0000259" key="9">
    <source>
        <dbReference type="PROSITE" id="PS50850"/>
    </source>
</evidence>
<dbReference type="Pfam" id="PF07690">
    <property type="entry name" value="MFS_1"/>
    <property type="match status" value="1"/>
</dbReference>
<dbReference type="PANTHER" id="PTHR42718">
    <property type="entry name" value="MAJOR FACILITATOR SUPERFAMILY MULTIDRUG TRANSPORTER MFSC"/>
    <property type="match status" value="1"/>
</dbReference>
<evidence type="ECO:0000313" key="11">
    <source>
        <dbReference type="Proteomes" id="UP000069697"/>
    </source>
</evidence>
<keyword evidence="7 8" id="KW-0472">Membrane</keyword>
<feature type="transmembrane region" description="Helical" evidence="8">
    <location>
        <begin position="202"/>
        <end position="221"/>
    </location>
</feature>
<comment type="caution">
    <text evidence="10">The sequence shown here is derived from an EMBL/GenBank/DDBJ whole genome shotgun (WGS) entry which is preliminary data.</text>
</comment>
<dbReference type="PANTHER" id="PTHR42718:SF9">
    <property type="entry name" value="MAJOR FACILITATOR SUPERFAMILY MULTIDRUG TRANSPORTER MFSC"/>
    <property type="match status" value="1"/>
</dbReference>
<evidence type="ECO:0000256" key="4">
    <source>
        <dbReference type="ARBA" id="ARBA00022475"/>
    </source>
</evidence>
<dbReference type="Gene3D" id="1.20.1250.20">
    <property type="entry name" value="MFS general substrate transporter like domains"/>
    <property type="match status" value="1"/>
</dbReference>
<keyword evidence="4" id="KW-1003">Cell membrane</keyword>
<feature type="transmembrane region" description="Helical" evidence="8">
    <location>
        <begin position="269"/>
        <end position="295"/>
    </location>
</feature>
<keyword evidence="5 8" id="KW-0812">Transmembrane</keyword>
<feature type="transmembrane region" description="Helical" evidence="8">
    <location>
        <begin position="169"/>
        <end position="190"/>
    </location>
</feature>
<comment type="similarity">
    <text evidence="2">Belongs to the major facilitator superfamily. EmrB family.</text>
</comment>
<feature type="transmembrane region" description="Helical" evidence="8">
    <location>
        <begin position="112"/>
        <end position="134"/>
    </location>
</feature>
<feature type="transmembrane region" description="Helical" evidence="8">
    <location>
        <begin position="335"/>
        <end position="352"/>
    </location>
</feature>
<evidence type="ECO:0000256" key="2">
    <source>
        <dbReference type="ARBA" id="ARBA00008537"/>
    </source>
</evidence>
<evidence type="ECO:0000256" key="7">
    <source>
        <dbReference type="ARBA" id="ARBA00023136"/>
    </source>
</evidence>
<dbReference type="GO" id="GO:0022857">
    <property type="term" value="F:transmembrane transporter activity"/>
    <property type="evidence" value="ECO:0007669"/>
    <property type="project" value="InterPro"/>
</dbReference>
<dbReference type="CDD" id="cd17503">
    <property type="entry name" value="MFS_LmrB_MDR_like"/>
    <property type="match status" value="1"/>
</dbReference>
<dbReference type="Proteomes" id="UP000069697">
    <property type="component" value="Unassembled WGS sequence"/>
</dbReference>
<sequence>MSQAKVQDELSVKKGPILFIMILGAFLATLNQTIMSVATPELMGDFNISAATAQWLTTGYMLVNGVLIPITAYFMQRFSTKQLFQASMFIFLIGTIVSALATNFGTLLTGRMIQAAGAGIIMPLLMNVILTLFAPEKRGSAMGMVGFAIIFAPAIGPTLAGYILENYSWQTMFYGMIPLTLIVIAFAFVYLKNVSERVSTKFDTMSVVLSTIGFGALLYGFSRAGSLGWSSAEVLICIAAGIVALALFTWRQLVSETPLLDLRAFKYNMFSLTTVISIAITMIMYADMMLLPLYLQNARGYTALESGLLLLPGALVMGFLMPVAGKLFDRFGAKWLAVIGMVITIVTTIGFIDLTDSTSYGYLVLMSTGRRIGMALLMMPIQTAGLNQLPPRLGAHGTAISNTVRQVAGAVGTSLLVSVMTSRTTAHVQDMMATGAANGLTQQQLATESMIQGINDAYVVIIGIAVVGLVLSFFIKRTKQAKEEEIKQVVRQKVSMNSN</sequence>
<reference evidence="10 11" key="1">
    <citation type="journal article" date="2016" name="Genome Announc.">
        <title>Draft Genome Sequence of Paenibacillus amylolyticus Heshi-A3, Isolated from Fermented Rice Bran in a Japanese Fermented Seafood Dish.</title>
        <authorList>
            <person name="Akuzawa S."/>
            <person name="Nagaoka J."/>
            <person name="Kanekatsu M."/>
            <person name="Kubota E."/>
            <person name="Ohtake R."/>
            <person name="Suzuki T."/>
            <person name="Kanesaki Y."/>
        </authorList>
    </citation>
    <scope>NUCLEOTIDE SEQUENCE [LARGE SCALE GENOMIC DNA]</scope>
    <source>
        <strain evidence="10 11">Heshi-A3</strain>
    </source>
</reference>
<feature type="domain" description="Major facilitator superfamily (MFS) profile" evidence="9">
    <location>
        <begin position="17"/>
        <end position="480"/>
    </location>
</feature>
<dbReference type="InterPro" id="IPR004638">
    <property type="entry name" value="EmrB-like"/>
</dbReference>
<dbReference type="InterPro" id="IPR020846">
    <property type="entry name" value="MFS_dom"/>
</dbReference>
<dbReference type="GO" id="GO:0005886">
    <property type="term" value="C:plasma membrane"/>
    <property type="evidence" value="ECO:0007669"/>
    <property type="project" value="UniProtKB-SubCell"/>
</dbReference>
<evidence type="ECO:0000256" key="1">
    <source>
        <dbReference type="ARBA" id="ARBA00004651"/>
    </source>
</evidence>
<dbReference type="InterPro" id="IPR011701">
    <property type="entry name" value="MFS"/>
</dbReference>
<evidence type="ECO:0000256" key="3">
    <source>
        <dbReference type="ARBA" id="ARBA00022448"/>
    </source>
</evidence>
<feature type="transmembrane region" description="Helical" evidence="8">
    <location>
        <begin position="16"/>
        <end position="35"/>
    </location>
</feature>
<dbReference type="PROSITE" id="PS50850">
    <property type="entry name" value="MFS"/>
    <property type="match status" value="1"/>
</dbReference>
<feature type="transmembrane region" description="Helical" evidence="8">
    <location>
        <begin position="141"/>
        <end position="163"/>
    </location>
</feature>
<feature type="transmembrane region" description="Helical" evidence="8">
    <location>
        <begin position="86"/>
        <end position="106"/>
    </location>
</feature>
<evidence type="ECO:0000313" key="10">
    <source>
        <dbReference type="EMBL" id="GAS81578.1"/>
    </source>
</evidence>